<keyword evidence="6" id="KW-1185">Reference proteome</keyword>
<dbReference type="PANTHER" id="PTHR13213">
    <property type="entry name" value="MYB-BINDING PROTEIN 1A FAMILY MEMBER"/>
    <property type="match status" value="1"/>
</dbReference>
<keyword evidence="2" id="KW-0539">Nucleus</keyword>
<name>A0A834R8T8_SARSC</name>
<proteinExistence type="predicted"/>
<feature type="region of interest" description="Disordered" evidence="3">
    <location>
        <begin position="742"/>
        <end position="772"/>
    </location>
</feature>
<dbReference type="EnsemblMetazoa" id="SSS_4537s_mrna">
    <property type="protein sequence ID" value="KAF7491854.1"/>
    <property type="gene ID" value="SSS_4537"/>
</dbReference>
<reference evidence="4" key="2">
    <citation type="submission" date="2020-01" db="EMBL/GenBank/DDBJ databases">
        <authorList>
            <person name="Korhonen P.K.K."/>
            <person name="Guangxu M.G."/>
            <person name="Wang T.W."/>
            <person name="Stroehlein A.J.S."/>
            <person name="Young N.D."/>
            <person name="Ang C.-S.A."/>
            <person name="Fernando D.W.F."/>
            <person name="Lu H.L."/>
            <person name="Taylor S.T."/>
            <person name="Ehtesham M.E.M."/>
            <person name="Najaraj S.H.N."/>
            <person name="Harsha G.H.G."/>
            <person name="Madugundu A.M."/>
            <person name="Renuse S.R."/>
            <person name="Holt D.H."/>
            <person name="Pandey A.P."/>
            <person name="Papenfuss A.P."/>
            <person name="Gasser R.B.G."/>
            <person name="Fischer K.F."/>
        </authorList>
    </citation>
    <scope>NUCLEOTIDE SEQUENCE</scope>
    <source>
        <strain evidence="4">SSS_KF_BRIS2020</strain>
    </source>
</reference>
<sequence>MEQNEKKTDAHCSQIYLDHFWLICDASDDRRCKSVQIILQNLHRQIQNRQLNDLNYCVNRLIRGLTSSNGFARHGFTVLLTKIFETFPQEIDLNEIDRIAIKEFGDFKHDSDSTTTIAWTLLISCLLKSNRIDFENDQEGFEKIFRTLLLIGSKKNYVELVICELISAIFSKIQISDRDSSSWRFVVKKIRTLESRENKVFQAFLLLSLYVKDPSNHQSLVIDQIFKNKDDDHRHFISLLKETTRYLPNRHPIIELLLHVFHRIETKIRIKNQFYQKVIEEMFKIDLTKTSLGLEIISVVLNQSIESDQIKIIFNENVIRLMIQSMSNSRHPLHEKMKLFQQNLIEFVANNRDEPAVQFELARCLIQKPGSINFDELSKSKLMHNIFKNFNLISLKKWIELLIDLLIEHEDVPPSDFYRVKCLQQIVQLSKLSEAIELDFLKQCCQFILIHSYFNLDQCDDQSLKKYPIAMKRFEYSINDKLRKQFEISLAILLPYICSRSERNTHRLKSQIQSLQEFYNILDDLLKVPEIQLADKLLSLAKIKKFFSRISEKIKSLERAKTGNEEMTDVFRLLYLYFALELFNNFNDIESIIFDFDECVNRALFTGVNKGKQPSKSDEPAWSDVLLELFISMMVKSKNIKNIILKIFKYIVPYITEIGIKTLLDALFSNETIDFQDSDDDEEEKEDEENDKTRNGDDKQEDEESNEDYDDDDDDDDLEEENDNEVVDEQFRMDLMRILASAKTNGEKKSNDENGDEQNNSDSDENVSDSEMFKLDESLAEVFRKKFGEKKQEMERKNFIQSFRIRILEMLLILVDPHHHHYQNINVETIITIVMSVLQFMKFHRSSKNPLGNKAGQILTIVMKNSFSNSDSNPCSTMLQSNIEEVLRLLLEIQSKCSNNNQLQSTLISMTVWLFNLNRNFDHRIQKRLGKFFNQQIYNSLKELFERANTEMKSDLFERIVPKLIEFNRQNFLDSPFANVLWEAYENDQRRPFKRCLALDLIGTIYASSAKNADHRPNNSIRIVLKLFEDLNQLLSDCLAKKNRTDKSHGLIQIITKSLGKIDFTEINLETLDENDRKLLEANRSKTIESVKNLNNRIRREKFDKVFARKLHS</sequence>
<protein>
    <submittedName>
        <fullName evidence="4">Myb-binding protein 1A</fullName>
    </submittedName>
</protein>
<dbReference type="GO" id="GO:0005730">
    <property type="term" value="C:nucleolus"/>
    <property type="evidence" value="ECO:0007669"/>
    <property type="project" value="InterPro"/>
</dbReference>
<evidence type="ECO:0000313" key="4">
    <source>
        <dbReference type="EMBL" id="KAF7491854.1"/>
    </source>
</evidence>
<dbReference type="GO" id="GO:0003723">
    <property type="term" value="F:RNA binding"/>
    <property type="evidence" value="ECO:0007669"/>
    <property type="project" value="TreeGrafter"/>
</dbReference>
<evidence type="ECO:0000256" key="1">
    <source>
        <dbReference type="ARBA" id="ARBA00004123"/>
    </source>
</evidence>
<evidence type="ECO:0000256" key="3">
    <source>
        <dbReference type="SAM" id="MobiDB-lite"/>
    </source>
</evidence>
<dbReference type="Proteomes" id="UP000070412">
    <property type="component" value="Unassembled WGS sequence"/>
</dbReference>
<evidence type="ECO:0000256" key="2">
    <source>
        <dbReference type="ARBA" id="ARBA00023242"/>
    </source>
</evidence>
<dbReference type="Pfam" id="PF04931">
    <property type="entry name" value="DNA_pol_phi"/>
    <property type="match status" value="1"/>
</dbReference>
<comment type="subcellular location">
    <subcellularLocation>
        <location evidence="1">Nucleus</location>
    </subcellularLocation>
</comment>
<dbReference type="EMBL" id="WVUK01000058">
    <property type="protein sequence ID" value="KAF7491854.1"/>
    <property type="molecule type" value="Genomic_DNA"/>
</dbReference>
<evidence type="ECO:0000313" key="6">
    <source>
        <dbReference type="Proteomes" id="UP000070412"/>
    </source>
</evidence>
<organism evidence="4">
    <name type="scientific">Sarcoptes scabiei</name>
    <name type="common">Itch mite</name>
    <name type="synonym">Acarus scabiei</name>
    <dbReference type="NCBI Taxonomy" id="52283"/>
    <lineage>
        <taxon>Eukaryota</taxon>
        <taxon>Metazoa</taxon>
        <taxon>Ecdysozoa</taxon>
        <taxon>Arthropoda</taxon>
        <taxon>Chelicerata</taxon>
        <taxon>Arachnida</taxon>
        <taxon>Acari</taxon>
        <taxon>Acariformes</taxon>
        <taxon>Sarcoptiformes</taxon>
        <taxon>Astigmata</taxon>
        <taxon>Psoroptidia</taxon>
        <taxon>Sarcoptoidea</taxon>
        <taxon>Sarcoptidae</taxon>
        <taxon>Sarcoptinae</taxon>
        <taxon>Sarcoptes</taxon>
    </lineage>
</organism>
<dbReference type="InterPro" id="IPR007015">
    <property type="entry name" value="DNA_pol_V/MYBBP1A"/>
</dbReference>
<feature type="compositionally biased region" description="Acidic residues" evidence="3">
    <location>
        <begin position="675"/>
        <end position="690"/>
    </location>
</feature>
<reference evidence="6" key="1">
    <citation type="journal article" date="2020" name="PLoS Negl. Trop. Dis.">
        <title>High-quality nuclear genome for Sarcoptes scabiei-A critical resource for a neglected parasite.</title>
        <authorList>
            <person name="Korhonen P.K."/>
            <person name="Gasser R.B."/>
            <person name="Ma G."/>
            <person name="Wang T."/>
            <person name="Stroehlein A.J."/>
            <person name="Young N.D."/>
            <person name="Ang C.S."/>
            <person name="Fernando D.D."/>
            <person name="Lu H.C."/>
            <person name="Taylor S."/>
            <person name="Reynolds S.L."/>
            <person name="Mofiz E."/>
            <person name="Najaraj S.H."/>
            <person name="Gowda H."/>
            <person name="Madugundu A."/>
            <person name="Renuse S."/>
            <person name="Holt D."/>
            <person name="Pandey A."/>
            <person name="Papenfuss A.T."/>
            <person name="Fischer K."/>
        </authorList>
    </citation>
    <scope>NUCLEOTIDE SEQUENCE [LARGE SCALE GENOMIC DNA]</scope>
</reference>
<feature type="compositionally biased region" description="Acidic residues" evidence="3">
    <location>
        <begin position="699"/>
        <end position="727"/>
    </location>
</feature>
<reference evidence="5" key="3">
    <citation type="submission" date="2022-06" db="UniProtKB">
        <authorList>
            <consortium name="EnsemblMetazoa"/>
        </authorList>
    </citation>
    <scope>IDENTIFICATION</scope>
</reference>
<dbReference type="PANTHER" id="PTHR13213:SF2">
    <property type="entry name" value="MYB-BINDING PROTEIN 1A"/>
    <property type="match status" value="1"/>
</dbReference>
<accession>A0A834R8T8</accession>
<feature type="region of interest" description="Disordered" evidence="3">
    <location>
        <begin position="675"/>
        <end position="727"/>
    </location>
</feature>
<gene>
    <name evidence="4" type="ORF">SSS_4537</name>
</gene>
<evidence type="ECO:0000313" key="5">
    <source>
        <dbReference type="EnsemblMetazoa" id="KAF7491854.1"/>
    </source>
</evidence>
<dbReference type="OrthoDB" id="342531at2759"/>
<dbReference type="GO" id="GO:0043565">
    <property type="term" value="F:sequence-specific DNA binding"/>
    <property type="evidence" value="ECO:0007669"/>
    <property type="project" value="TreeGrafter"/>
</dbReference>
<dbReference type="GO" id="GO:0003714">
    <property type="term" value="F:transcription corepressor activity"/>
    <property type="evidence" value="ECO:0007669"/>
    <property type="project" value="TreeGrafter"/>
</dbReference>
<dbReference type="AlphaFoldDB" id="A0A834R8T8"/>